<dbReference type="EMBL" id="QMWO01000113">
    <property type="protein sequence ID" value="RLG68885.1"/>
    <property type="molecule type" value="Genomic_DNA"/>
</dbReference>
<dbReference type="Pfam" id="PF00535">
    <property type="entry name" value="Glycos_transf_2"/>
    <property type="match status" value="1"/>
</dbReference>
<evidence type="ECO:0000313" key="11">
    <source>
        <dbReference type="Proteomes" id="UP000277633"/>
    </source>
</evidence>
<gene>
    <name evidence="10" type="ORF">DRO07_02965</name>
</gene>
<keyword evidence="6 8" id="KW-1133">Transmembrane helix</keyword>
<feature type="transmembrane region" description="Helical" evidence="8">
    <location>
        <begin position="215"/>
        <end position="235"/>
    </location>
</feature>
<dbReference type="Proteomes" id="UP000277633">
    <property type="component" value="Unassembled WGS sequence"/>
</dbReference>
<dbReference type="GO" id="GO:0005886">
    <property type="term" value="C:plasma membrane"/>
    <property type="evidence" value="ECO:0007669"/>
    <property type="project" value="TreeGrafter"/>
</dbReference>
<keyword evidence="3" id="KW-0808">Transferase</keyword>
<reference evidence="10 11" key="1">
    <citation type="submission" date="2018-06" db="EMBL/GenBank/DDBJ databases">
        <title>Extensive metabolic versatility and redundancy in microbially diverse, dynamic hydrothermal sediments.</title>
        <authorList>
            <person name="Dombrowski N."/>
            <person name="Teske A."/>
            <person name="Baker B.J."/>
        </authorList>
    </citation>
    <scope>NUCLEOTIDE SEQUENCE [LARGE SCALE GENOMIC DNA]</scope>
    <source>
        <strain evidence="10">B9_G13</strain>
    </source>
</reference>
<evidence type="ECO:0000256" key="3">
    <source>
        <dbReference type="ARBA" id="ARBA00022679"/>
    </source>
</evidence>
<name>A0A497JGF5_9ARCH</name>
<dbReference type="PANTHER" id="PTHR48090:SF3">
    <property type="entry name" value="UNDECAPRENYL-PHOSPHATE 4-DEOXY-4-FORMAMIDO-L-ARABINOSE TRANSFERASE"/>
    <property type="match status" value="1"/>
</dbReference>
<dbReference type="InterPro" id="IPR029044">
    <property type="entry name" value="Nucleotide-diphossugar_trans"/>
</dbReference>
<organism evidence="10 11">
    <name type="scientific">Candidatus Iainarchaeum sp</name>
    <dbReference type="NCBI Taxonomy" id="3101447"/>
    <lineage>
        <taxon>Archaea</taxon>
        <taxon>Candidatus Iainarchaeota</taxon>
        <taxon>Candidatus Iainarchaeia</taxon>
        <taxon>Candidatus Iainarchaeales</taxon>
        <taxon>Candidatus Iainarchaeaceae</taxon>
        <taxon>Candidatus Iainarchaeum</taxon>
    </lineage>
</organism>
<evidence type="ECO:0000256" key="4">
    <source>
        <dbReference type="ARBA" id="ARBA00022692"/>
    </source>
</evidence>
<dbReference type="PANTHER" id="PTHR48090">
    <property type="entry name" value="UNDECAPRENYL-PHOSPHATE 4-DEOXY-4-FORMAMIDO-L-ARABINOSE TRANSFERASE-RELATED"/>
    <property type="match status" value="1"/>
</dbReference>
<comment type="caution">
    <text evidence="10">The sequence shown here is derived from an EMBL/GenBank/DDBJ whole genome shotgun (WGS) entry which is preliminary data.</text>
</comment>
<evidence type="ECO:0000256" key="7">
    <source>
        <dbReference type="ARBA" id="ARBA00023136"/>
    </source>
</evidence>
<dbReference type="InterPro" id="IPR001173">
    <property type="entry name" value="Glyco_trans_2-like"/>
</dbReference>
<evidence type="ECO:0000256" key="5">
    <source>
        <dbReference type="ARBA" id="ARBA00022985"/>
    </source>
</evidence>
<evidence type="ECO:0000256" key="8">
    <source>
        <dbReference type="SAM" id="Phobius"/>
    </source>
</evidence>
<keyword evidence="2" id="KW-0328">Glycosyltransferase</keyword>
<feature type="domain" description="Glycosyltransferase 2-like" evidence="9">
    <location>
        <begin position="8"/>
        <end position="172"/>
    </location>
</feature>
<evidence type="ECO:0000256" key="1">
    <source>
        <dbReference type="ARBA" id="ARBA00022475"/>
    </source>
</evidence>
<dbReference type="Gene3D" id="3.90.550.10">
    <property type="entry name" value="Spore Coat Polysaccharide Biosynthesis Protein SpsA, Chain A"/>
    <property type="match status" value="1"/>
</dbReference>
<evidence type="ECO:0000259" key="9">
    <source>
        <dbReference type="Pfam" id="PF00535"/>
    </source>
</evidence>
<keyword evidence="7 8" id="KW-0472">Membrane</keyword>
<keyword evidence="5" id="KW-0448">Lipopolysaccharide biosynthesis</keyword>
<evidence type="ECO:0000313" key="10">
    <source>
        <dbReference type="EMBL" id="RLG68885.1"/>
    </source>
</evidence>
<keyword evidence="4 8" id="KW-0812">Transmembrane</keyword>
<keyword evidence="1" id="KW-1003">Cell membrane</keyword>
<evidence type="ECO:0000256" key="6">
    <source>
        <dbReference type="ARBA" id="ARBA00022989"/>
    </source>
</evidence>
<accession>A0A497JGF5</accession>
<dbReference type="InterPro" id="IPR050256">
    <property type="entry name" value="Glycosyltransferase_2"/>
</dbReference>
<dbReference type="GO" id="GO:0099621">
    <property type="term" value="F:undecaprenyl-phosphate 4-deoxy-4-formamido-L-arabinose transferase activity"/>
    <property type="evidence" value="ECO:0007669"/>
    <property type="project" value="TreeGrafter"/>
</dbReference>
<dbReference type="CDD" id="cd04179">
    <property type="entry name" value="DPM_DPG-synthase_like"/>
    <property type="match status" value="1"/>
</dbReference>
<proteinExistence type="predicted"/>
<dbReference type="SUPFAM" id="SSF53448">
    <property type="entry name" value="Nucleotide-diphospho-sugar transferases"/>
    <property type="match status" value="1"/>
</dbReference>
<dbReference type="AlphaFoldDB" id="A0A497JGF5"/>
<evidence type="ECO:0000256" key="2">
    <source>
        <dbReference type="ARBA" id="ARBA00022676"/>
    </source>
</evidence>
<protein>
    <recommendedName>
        <fullName evidence="9">Glycosyltransferase 2-like domain-containing protein</fullName>
    </recommendedName>
</protein>
<sequence>MCLTYDFSIIVPARDEEQNLPHLFKNILEKRTAFSWNCELIIVDDHSKDGTWQIIADIASKYNWVIGIRLLGKNKGMGAALIEGTKKARSKVIVWLMADLSDELDIVNDLTGAVNSGFDLVIASRGLSLREHGLKGVLSKTYSAACRLFFGVKARDVTNAFRAFDKRVLEKFGLECQNFAISPELTLKAHLSGFKIGEINTRYKKRMAGKSKFKILFMAWPYGIVFFKLFIAKIAKTVNLKGV</sequence>